<gene>
    <name evidence="1" type="ORF">YBY_16650</name>
</gene>
<dbReference type="EMBL" id="AP019537">
    <property type="protein sequence ID" value="BBJ03817.1"/>
    <property type="molecule type" value="Genomic_DNA"/>
</dbReference>
<proteinExistence type="predicted"/>
<organism evidence="1">
    <name type="scientific">Marinobacter nauticus</name>
    <name type="common">Marinobacter hydrocarbonoclasticus</name>
    <name type="synonym">Marinobacter aquaeolei</name>
    <dbReference type="NCBI Taxonomy" id="2743"/>
    <lineage>
        <taxon>Bacteria</taxon>
        <taxon>Pseudomonadati</taxon>
        <taxon>Pseudomonadota</taxon>
        <taxon>Gammaproteobacteria</taxon>
        <taxon>Pseudomonadales</taxon>
        <taxon>Marinobacteraceae</taxon>
        <taxon>Marinobacter</taxon>
    </lineage>
</organism>
<protein>
    <submittedName>
        <fullName evidence="1">Uncharacterized protein</fullName>
    </submittedName>
</protein>
<dbReference type="AlphaFoldDB" id="A0A455W9Q1"/>
<evidence type="ECO:0000313" key="1">
    <source>
        <dbReference type="EMBL" id="BBJ03817.1"/>
    </source>
</evidence>
<accession>A0A455W9Q1</accession>
<name>A0A455W9Q1_MARNT</name>
<reference evidence="1" key="1">
    <citation type="submission" date="2019-03" db="EMBL/GenBank/DDBJ databases">
        <title>Whole genome analysis of nitrate-reducing bacteria Marinobacter hydrocarbonoclasticus YB03.</title>
        <authorList>
            <person name="Azam A.H."/>
            <person name="Yuk S.R."/>
            <person name="Kamarisima K."/>
            <person name="Miyanaga K."/>
            <person name="Tanji Y."/>
        </authorList>
    </citation>
    <scope>NUCLEOTIDE SEQUENCE</scope>
    <source>
        <strain evidence="1">YB03</strain>
    </source>
</reference>
<sequence length="135" mass="14019">MKIRTVVRSTMAQELIAAMAAGTTNPNPLMEVYEGSEPASMGETISDTLLGTLTLTDTVATEWDGIINFLSIAQDSAADASGTAGWCRILDRDGEEVVYFSISEDGTGDIDFNTTAIVAGAPIAISSLQVIVGGA</sequence>